<reference evidence="4 5" key="1">
    <citation type="submission" date="2017-10" db="EMBL/GenBank/DDBJ databases">
        <authorList>
            <person name="Regsiter A."/>
            <person name="William W."/>
        </authorList>
    </citation>
    <scope>NUCLEOTIDE SEQUENCE [LARGE SCALE GENOMIC DNA]</scope>
    <source>
        <strain evidence="2 5">CFBP6984</strain>
        <strain evidence="3 4">CFBP7430</strain>
    </source>
</reference>
<evidence type="ECO:0000256" key="1">
    <source>
        <dbReference type="SAM" id="MobiDB-lite"/>
    </source>
</evidence>
<dbReference type="EMBL" id="OCYS01000096">
    <property type="protein sequence ID" value="SON89615.1"/>
    <property type="molecule type" value="Genomic_DNA"/>
</dbReference>
<dbReference type="AlphaFoldDB" id="A0AB38E0H7"/>
<evidence type="ECO:0000313" key="2">
    <source>
        <dbReference type="EMBL" id="SON82225.1"/>
    </source>
</evidence>
<evidence type="ECO:0000313" key="4">
    <source>
        <dbReference type="Proteomes" id="UP000234166"/>
    </source>
</evidence>
<evidence type="ECO:0000313" key="3">
    <source>
        <dbReference type="EMBL" id="SON89615.1"/>
    </source>
</evidence>
<accession>A0AB38E0H7</accession>
<evidence type="ECO:0000313" key="5">
    <source>
        <dbReference type="Proteomes" id="UP000234181"/>
    </source>
</evidence>
<comment type="caution">
    <text evidence="3">The sequence shown here is derived from an EMBL/GenBank/DDBJ whole genome shotgun (WGS) entry which is preliminary data.</text>
</comment>
<sequence>MPKQRSAILRWPMPRRDSRCRGRIASRPDPVGTAPRYRLHALPGDGSPCSMATHRRKAHTARPEPHAVSVATLCSTGKPTAQPGKRGQHSMHVPGVHPHRSASPACT</sequence>
<protein>
    <submittedName>
        <fullName evidence="3">Uncharacterized protein</fullName>
    </submittedName>
</protein>
<feature type="region of interest" description="Disordered" evidence="1">
    <location>
        <begin position="19"/>
        <end position="107"/>
    </location>
</feature>
<organism evidence="3 4">
    <name type="scientific">Xanthomonas campestris pv. phaseoli</name>
    <dbReference type="NCBI Taxonomy" id="317013"/>
    <lineage>
        <taxon>Bacteria</taxon>
        <taxon>Pseudomonadati</taxon>
        <taxon>Pseudomonadota</taxon>
        <taxon>Gammaproteobacteria</taxon>
        <taxon>Lysobacterales</taxon>
        <taxon>Lysobacteraceae</taxon>
        <taxon>Xanthomonas</taxon>
    </lineage>
</organism>
<name>A0AB38E0H7_XANCH</name>
<proteinExistence type="predicted"/>
<dbReference type="EMBL" id="OCYT01000100">
    <property type="protein sequence ID" value="SON82225.1"/>
    <property type="molecule type" value="Genomic_DNA"/>
</dbReference>
<dbReference type="Proteomes" id="UP000234166">
    <property type="component" value="Unassembled WGS sequence"/>
</dbReference>
<keyword evidence="5" id="KW-1185">Reference proteome</keyword>
<dbReference type="Proteomes" id="UP000234181">
    <property type="component" value="Unassembled WGS sequence"/>
</dbReference>
<gene>
    <name evidence="2" type="ORF">XAP6984_440008</name>
    <name evidence="3" type="ORF">XAP7430_410008</name>
</gene>